<dbReference type="InParanoid" id="A0A2H3DSA9"/>
<evidence type="ECO:0000313" key="2">
    <source>
        <dbReference type="EMBL" id="PBK90326.1"/>
    </source>
</evidence>
<keyword evidence="1" id="KW-0812">Transmembrane</keyword>
<feature type="transmembrane region" description="Helical" evidence="1">
    <location>
        <begin position="44"/>
        <end position="61"/>
    </location>
</feature>
<organism evidence="2 3">
    <name type="scientific">Armillaria gallica</name>
    <name type="common">Bulbous honey fungus</name>
    <name type="synonym">Armillaria bulbosa</name>
    <dbReference type="NCBI Taxonomy" id="47427"/>
    <lineage>
        <taxon>Eukaryota</taxon>
        <taxon>Fungi</taxon>
        <taxon>Dikarya</taxon>
        <taxon>Basidiomycota</taxon>
        <taxon>Agaricomycotina</taxon>
        <taxon>Agaricomycetes</taxon>
        <taxon>Agaricomycetidae</taxon>
        <taxon>Agaricales</taxon>
        <taxon>Marasmiineae</taxon>
        <taxon>Physalacriaceae</taxon>
        <taxon>Armillaria</taxon>
    </lineage>
</organism>
<dbReference type="EMBL" id="KZ293665">
    <property type="protein sequence ID" value="PBK90326.1"/>
    <property type="molecule type" value="Genomic_DNA"/>
</dbReference>
<accession>A0A2H3DSA9</accession>
<proteinExistence type="predicted"/>
<keyword evidence="1" id="KW-1133">Transmembrane helix</keyword>
<name>A0A2H3DSA9_ARMGA</name>
<evidence type="ECO:0000313" key="3">
    <source>
        <dbReference type="Proteomes" id="UP000217790"/>
    </source>
</evidence>
<evidence type="ECO:0000256" key="1">
    <source>
        <dbReference type="SAM" id="Phobius"/>
    </source>
</evidence>
<sequence length="81" mass="9119">MTIQSTTTEPEVDFTNLLAYALLYLFRGGWACISSALVTAGNKIENYVAFAYILVPFIKFYRSRLLVRNLRLCAASPLSSY</sequence>
<protein>
    <submittedName>
        <fullName evidence="2">Uncharacterized protein</fullName>
    </submittedName>
</protein>
<reference evidence="3" key="1">
    <citation type="journal article" date="2017" name="Nat. Ecol. Evol.">
        <title>Genome expansion and lineage-specific genetic innovations in the forest pathogenic fungi Armillaria.</title>
        <authorList>
            <person name="Sipos G."/>
            <person name="Prasanna A.N."/>
            <person name="Walter M.C."/>
            <person name="O'Connor E."/>
            <person name="Balint B."/>
            <person name="Krizsan K."/>
            <person name="Kiss B."/>
            <person name="Hess J."/>
            <person name="Varga T."/>
            <person name="Slot J."/>
            <person name="Riley R."/>
            <person name="Boka B."/>
            <person name="Rigling D."/>
            <person name="Barry K."/>
            <person name="Lee J."/>
            <person name="Mihaltcheva S."/>
            <person name="LaButti K."/>
            <person name="Lipzen A."/>
            <person name="Waldron R."/>
            <person name="Moloney N.M."/>
            <person name="Sperisen C."/>
            <person name="Kredics L."/>
            <person name="Vagvoelgyi C."/>
            <person name="Patrignani A."/>
            <person name="Fitzpatrick D."/>
            <person name="Nagy I."/>
            <person name="Doyle S."/>
            <person name="Anderson J.B."/>
            <person name="Grigoriev I.V."/>
            <person name="Gueldener U."/>
            <person name="Muensterkoetter M."/>
            <person name="Nagy L.G."/>
        </authorList>
    </citation>
    <scope>NUCLEOTIDE SEQUENCE [LARGE SCALE GENOMIC DNA]</scope>
    <source>
        <strain evidence="3">Ar21-2</strain>
    </source>
</reference>
<dbReference type="AlphaFoldDB" id="A0A2H3DSA9"/>
<dbReference type="Proteomes" id="UP000217790">
    <property type="component" value="Unassembled WGS sequence"/>
</dbReference>
<feature type="transmembrane region" description="Helical" evidence="1">
    <location>
        <begin position="17"/>
        <end position="38"/>
    </location>
</feature>
<keyword evidence="1" id="KW-0472">Membrane</keyword>
<keyword evidence="3" id="KW-1185">Reference proteome</keyword>
<gene>
    <name evidence="2" type="ORF">ARMGADRAFT_295959</name>
</gene>